<dbReference type="AlphaFoldDB" id="A0A8X8DLR4"/>
<evidence type="ECO:0000313" key="2">
    <source>
        <dbReference type="Proteomes" id="UP000886885"/>
    </source>
</evidence>
<accession>A0A8X8DLR4</accession>
<dbReference type="Proteomes" id="UP000886885">
    <property type="component" value="Chromosome 1A"/>
</dbReference>
<evidence type="ECO:0000313" key="1">
    <source>
        <dbReference type="EMBL" id="KAG6794309.1"/>
    </source>
</evidence>
<gene>
    <name evidence="1" type="ORF">POTOM_003554</name>
</gene>
<name>A0A8X8DLR4_POPTO</name>
<comment type="caution">
    <text evidence="1">The sequence shown here is derived from an EMBL/GenBank/DDBJ whole genome shotgun (WGS) entry which is preliminary data.</text>
</comment>
<keyword evidence="2" id="KW-1185">Reference proteome</keyword>
<organism evidence="1 2">
    <name type="scientific">Populus tomentosa</name>
    <name type="common">Chinese white poplar</name>
    <dbReference type="NCBI Taxonomy" id="118781"/>
    <lineage>
        <taxon>Eukaryota</taxon>
        <taxon>Viridiplantae</taxon>
        <taxon>Streptophyta</taxon>
        <taxon>Embryophyta</taxon>
        <taxon>Tracheophyta</taxon>
        <taxon>Spermatophyta</taxon>
        <taxon>Magnoliopsida</taxon>
        <taxon>eudicotyledons</taxon>
        <taxon>Gunneridae</taxon>
        <taxon>Pentapetalae</taxon>
        <taxon>rosids</taxon>
        <taxon>fabids</taxon>
        <taxon>Malpighiales</taxon>
        <taxon>Salicaceae</taxon>
        <taxon>Saliceae</taxon>
        <taxon>Populus</taxon>
    </lineage>
</organism>
<reference evidence="1" key="1">
    <citation type="journal article" date="2020" name="bioRxiv">
        <title>Hybrid origin of Populus tomentosa Carr. identified through genome sequencing and phylogenomic analysis.</title>
        <authorList>
            <person name="An X."/>
            <person name="Gao K."/>
            <person name="Chen Z."/>
            <person name="Li J."/>
            <person name="Yang X."/>
            <person name="Yang X."/>
            <person name="Zhou J."/>
            <person name="Guo T."/>
            <person name="Zhao T."/>
            <person name="Huang S."/>
            <person name="Miao D."/>
            <person name="Khan W.U."/>
            <person name="Rao P."/>
            <person name="Ye M."/>
            <person name="Lei B."/>
            <person name="Liao W."/>
            <person name="Wang J."/>
            <person name="Ji L."/>
            <person name="Li Y."/>
            <person name="Guo B."/>
            <person name="Mustafa N.S."/>
            <person name="Li S."/>
            <person name="Yun Q."/>
            <person name="Keller S.R."/>
            <person name="Mao J."/>
            <person name="Zhang R."/>
            <person name="Strauss S.H."/>
        </authorList>
    </citation>
    <scope>NUCLEOTIDE SEQUENCE</scope>
    <source>
        <strain evidence="1">GM15</strain>
        <tissue evidence="1">Leaf</tissue>
    </source>
</reference>
<dbReference type="EMBL" id="JAAWWB010000001">
    <property type="protein sequence ID" value="KAG6794309.1"/>
    <property type="molecule type" value="Genomic_DNA"/>
</dbReference>
<sequence>MILPISPSTGFKADGLAESASPSAKNLFSIWRINFSDPEVGHFVSRFKYKPNFPTKGPYYGLYKKNIGLLSWFTLLEKENAGLLTRQDVILLKANLHEIIAKLLLKGGHFDSG</sequence>
<proteinExistence type="predicted"/>
<protein>
    <submittedName>
        <fullName evidence="1">Uncharacterized protein</fullName>
    </submittedName>
</protein>